<reference evidence="1 2" key="1">
    <citation type="submission" date="2015-03" db="EMBL/GenBank/DDBJ databases">
        <authorList>
            <person name="Regsiter A."/>
            <person name="william w."/>
        </authorList>
    </citation>
    <scope>NUCLEOTIDE SEQUENCE [LARGE SCALE GENOMIC DNA]</scope>
    <source>
        <strain evidence="1 2">CB1</strain>
    </source>
</reference>
<dbReference type="EMBL" id="CTRI01000001">
    <property type="protein sequence ID" value="CQR26457.1"/>
    <property type="molecule type" value="Genomic_DNA"/>
</dbReference>
<organism evidence="1 2">
    <name type="scientific">Thiomonas arsenitoxydans (strain DSM 22701 / CIP 110005 / 3As)</name>
    <dbReference type="NCBI Taxonomy" id="426114"/>
    <lineage>
        <taxon>Bacteria</taxon>
        <taxon>Pseudomonadati</taxon>
        <taxon>Pseudomonadota</taxon>
        <taxon>Betaproteobacteria</taxon>
        <taxon>Burkholderiales</taxon>
        <taxon>Thiomonas</taxon>
    </lineage>
</organism>
<dbReference type="RefSeq" id="WP_156052520.1">
    <property type="nucleotide sequence ID" value="NZ_DAIPFP010000007.1"/>
</dbReference>
<evidence type="ECO:0000313" key="1">
    <source>
        <dbReference type="EMBL" id="CQR26457.1"/>
    </source>
</evidence>
<gene>
    <name evidence="1" type="ORF">THICB1_10200</name>
</gene>
<sequence>MATNITQKTKRAPRELFFHFRCTRAEIDVINAHAAQAGMRPGVFVRDLALSGGKLRIASRVDESAVFELRRLGAMLKGQYPKESNWTNEEKRHYWSAMQAVLEHADRLAGGKNEGDEHEAA</sequence>
<evidence type="ECO:0000313" key="2">
    <source>
        <dbReference type="Proteomes" id="UP000078599"/>
    </source>
</evidence>
<accession>A0ABP1YX07</accession>
<evidence type="ECO:0008006" key="3">
    <source>
        <dbReference type="Google" id="ProtNLM"/>
    </source>
</evidence>
<comment type="caution">
    <text evidence="1">The sequence shown here is derived from an EMBL/GenBank/DDBJ whole genome shotgun (WGS) entry which is preliminary data.</text>
</comment>
<proteinExistence type="predicted"/>
<dbReference type="Pfam" id="PF21983">
    <property type="entry name" value="NikA-like"/>
    <property type="match status" value="1"/>
</dbReference>
<protein>
    <recommendedName>
        <fullName evidence="3">Mobilization protein</fullName>
    </recommendedName>
</protein>
<dbReference type="Proteomes" id="UP000078599">
    <property type="component" value="Unassembled WGS sequence"/>
</dbReference>
<name>A0ABP1YX07_THIA3</name>
<keyword evidence="2" id="KW-1185">Reference proteome</keyword>
<dbReference type="InterPro" id="IPR053842">
    <property type="entry name" value="NikA-like"/>
</dbReference>